<keyword evidence="3" id="KW-1003">Cell membrane</keyword>
<dbReference type="Gene3D" id="3.40.50.300">
    <property type="entry name" value="P-loop containing nucleotide triphosphate hydrolases"/>
    <property type="match status" value="1"/>
</dbReference>
<keyword evidence="7 9" id="KW-1133">Transmembrane helix</keyword>
<gene>
    <name evidence="12" type="ORF">ELLFYP34_01413</name>
</gene>
<feature type="transmembrane region" description="Helical" evidence="9">
    <location>
        <begin position="52"/>
        <end position="78"/>
    </location>
</feature>
<accession>A0A6N3HKK2</accession>
<dbReference type="Gene3D" id="1.20.1560.10">
    <property type="entry name" value="ABC transporter type 1, transmembrane domain"/>
    <property type="match status" value="1"/>
</dbReference>
<evidence type="ECO:0000256" key="5">
    <source>
        <dbReference type="ARBA" id="ARBA00022741"/>
    </source>
</evidence>
<sequence>MLKLAHYLKHFKKEMILGPFFKLTEAVFELIVPLVMASIIDVGIKNGDTRYVYHMGGLMVALGAAGLCFALIAQYFAARASQGTGTLMRRDFFAHINRLSYAEIDKIGTPSLITRITNDIDQLQVAVAMTIRLLLRVPFLIIGATIMAMTIDLKLSVVFLVAAPLIALTIYFVMSRAVPVYKKIQSKIDGISLITRENLDGVRVIRAFSKQESETTRFAAANENLMKASLKAGRISSLLNPLTYAIVNVAILFILWFGGIRVNAGDLSQGEVIAFINYMTQILLALIVAANLVVIFTKAAASAARINAVFDTRPSITPGSARLSEVSAETDDEIQFQNVSFSYNQNNEYALRNLSFSIKKGETIGIIGGTGAGKSTLVNLIPRFYDVTGGSVRVDGIRVQEYPLEQLRLKTGMVPQKPVLFTGTIRENMKWGNPRANDEEIGRALEIAQAAEIIQKMPKGLDTEIYQGGKNLSGGQKQRLTIARALVRRPEILILDDSASALDFATDAALRKAINRETGSMTVLMVSQRVTTVKNADRIIVLDQGRMAGFGSHETLFKTCGVYREICLSQLSSQEASQ</sequence>
<dbReference type="CDD" id="cd18548">
    <property type="entry name" value="ABC_6TM_Tm287_like"/>
    <property type="match status" value="1"/>
</dbReference>
<protein>
    <submittedName>
        <fullName evidence="12">Putative ABC transporter ATP-binding protein</fullName>
    </submittedName>
</protein>
<dbReference type="SUPFAM" id="SSF52540">
    <property type="entry name" value="P-loop containing nucleoside triphosphate hydrolases"/>
    <property type="match status" value="1"/>
</dbReference>
<dbReference type="GO" id="GO:0005524">
    <property type="term" value="F:ATP binding"/>
    <property type="evidence" value="ECO:0007669"/>
    <property type="project" value="UniProtKB-KW"/>
</dbReference>
<evidence type="ECO:0000256" key="4">
    <source>
        <dbReference type="ARBA" id="ARBA00022692"/>
    </source>
</evidence>
<dbReference type="InterPro" id="IPR011527">
    <property type="entry name" value="ABC1_TM_dom"/>
</dbReference>
<dbReference type="SUPFAM" id="SSF90123">
    <property type="entry name" value="ABC transporter transmembrane region"/>
    <property type="match status" value="1"/>
</dbReference>
<dbReference type="GO" id="GO:0016887">
    <property type="term" value="F:ATP hydrolysis activity"/>
    <property type="evidence" value="ECO:0007669"/>
    <property type="project" value="InterPro"/>
</dbReference>
<evidence type="ECO:0000256" key="2">
    <source>
        <dbReference type="ARBA" id="ARBA00022448"/>
    </source>
</evidence>
<proteinExistence type="predicted"/>
<feature type="transmembrane region" description="Helical" evidence="9">
    <location>
        <begin position="133"/>
        <end position="151"/>
    </location>
</feature>
<dbReference type="Pfam" id="PF00664">
    <property type="entry name" value="ABC_membrane"/>
    <property type="match status" value="1"/>
</dbReference>
<dbReference type="InterPro" id="IPR027417">
    <property type="entry name" value="P-loop_NTPase"/>
</dbReference>
<dbReference type="InterPro" id="IPR003439">
    <property type="entry name" value="ABC_transporter-like_ATP-bd"/>
</dbReference>
<keyword evidence="2" id="KW-0813">Transport</keyword>
<dbReference type="PANTHER" id="PTHR43394">
    <property type="entry name" value="ATP-DEPENDENT PERMEASE MDL1, MITOCHONDRIAL"/>
    <property type="match status" value="1"/>
</dbReference>
<evidence type="ECO:0000256" key="8">
    <source>
        <dbReference type="ARBA" id="ARBA00023136"/>
    </source>
</evidence>
<dbReference type="PROSITE" id="PS50893">
    <property type="entry name" value="ABC_TRANSPORTER_2"/>
    <property type="match status" value="1"/>
</dbReference>
<organism evidence="12">
    <name type="scientific">Eubacterium limosum</name>
    <dbReference type="NCBI Taxonomy" id="1736"/>
    <lineage>
        <taxon>Bacteria</taxon>
        <taxon>Bacillati</taxon>
        <taxon>Bacillota</taxon>
        <taxon>Clostridia</taxon>
        <taxon>Eubacteriales</taxon>
        <taxon>Eubacteriaceae</taxon>
        <taxon>Eubacterium</taxon>
    </lineage>
</organism>
<feature type="transmembrane region" description="Helical" evidence="9">
    <location>
        <begin position="157"/>
        <end position="174"/>
    </location>
</feature>
<dbReference type="InterPro" id="IPR017871">
    <property type="entry name" value="ABC_transporter-like_CS"/>
</dbReference>
<dbReference type="EMBL" id="CACRTR010000023">
    <property type="protein sequence ID" value="VYU77355.1"/>
    <property type="molecule type" value="Genomic_DNA"/>
</dbReference>
<feature type="transmembrane region" description="Helical" evidence="9">
    <location>
        <begin position="238"/>
        <end position="260"/>
    </location>
</feature>
<feature type="domain" description="ABC transporter" evidence="10">
    <location>
        <begin position="334"/>
        <end position="569"/>
    </location>
</feature>
<feature type="domain" description="ABC transmembrane type-1" evidence="11">
    <location>
        <begin position="16"/>
        <end position="298"/>
    </location>
</feature>
<feature type="transmembrane region" description="Helical" evidence="9">
    <location>
        <begin position="272"/>
        <end position="296"/>
    </location>
</feature>
<dbReference type="AlphaFoldDB" id="A0A6N3HKK2"/>
<reference evidence="12" key="1">
    <citation type="submission" date="2019-11" db="EMBL/GenBank/DDBJ databases">
        <authorList>
            <person name="Feng L."/>
        </authorList>
    </citation>
    <scope>NUCLEOTIDE SEQUENCE</scope>
    <source>
        <strain evidence="12">ElimosumLFYP34</strain>
    </source>
</reference>
<evidence type="ECO:0000256" key="1">
    <source>
        <dbReference type="ARBA" id="ARBA00004651"/>
    </source>
</evidence>
<dbReference type="PROSITE" id="PS00211">
    <property type="entry name" value="ABC_TRANSPORTER_1"/>
    <property type="match status" value="1"/>
</dbReference>
<evidence type="ECO:0000259" key="10">
    <source>
        <dbReference type="PROSITE" id="PS50893"/>
    </source>
</evidence>
<evidence type="ECO:0000256" key="6">
    <source>
        <dbReference type="ARBA" id="ARBA00022840"/>
    </source>
</evidence>
<dbReference type="SMART" id="SM00382">
    <property type="entry name" value="AAA"/>
    <property type="match status" value="1"/>
</dbReference>
<keyword evidence="4 9" id="KW-0812">Transmembrane</keyword>
<dbReference type="GO" id="GO:0015421">
    <property type="term" value="F:ABC-type oligopeptide transporter activity"/>
    <property type="evidence" value="ECO:0007669"/>
    <property type="project" value="TreeGrafter"/>
</dbReference>
<keyword evidence="5" id="KW-0547">Nucleotide-binding</keyword>
<dbReference type="GO" id="GO:0005886">
    <property type="term" value="C:plasma membrane"/>
    <property type="evidence" value="ECO:0007669"/>
    <property type="project" value="UniProtKB-SubCell"/>
</dbReference>
<keyword evidence="6 12" id="KW-0067">ATP-binding</keyword>
<keyword evidence="8 9" id="KW-0472">Membrane</keyword>
<dbReference type="InterPro" id="IPR039421">
    <property type="entry name" value="Type_1_exporter"/>
</dbReference>
<comment type="subcellular location">
    <subcellularLocation>
        <location evidence="1">Cell membrane</location>
        <topology evidence="1">Multi-pass membrane protein</topology>
    </subcellularLocation>
</comment>
<evidence type="ECO:0000259" key="11">
    <source>
        <dbReference type="PROSITE" id="PS50929"/>
    </source>
</evidence>
<evidence type="ECO:0000313" key="12">
    <source>
        <dbReference type="EMBL" id="VYU77355.1"/>
    </source>
</evidence>
<feature type="transmembrane region" description="Helical" evidence="9">
    <location>
        <begin position="20"/>
        <end position="40"/>
    </location>
</feature>
<dbReference type="InterPro" id="IPR003593">
    <property type="entry name" value="AAA+_ATPase"/>
</dbReference>
<evidence type="ECO:0000256" key="3">
    <source>
        <dbReference type="ARBA" id="ARBA00022475"/>
    </source>
</evidence>
<dbReference type="InterPro" id="IPR036640">
    <property type="entry name" value="ABC1_TM_sf"/>
</dbReference>
<dbReference type="PROSITE" id="PS50929">
    <property type="entry name" value="ABC_TM1F"/>
    <property type="match status" value="1"/>
</dbReference>
<dbReference type="FunFam" id="3.40.50.300:FF:000854">
    <property type="entry name" value="Multidrug ABC transporter ATP-binding protein"/>
    <property type="match status" value="1"/>
</dbReference>
<dbReference type="Pfam" id="PF00005">
    <property type="entry name" value="ABC_tran"/>
    <property type="match status" value="1"/>
</dbReference>
<name>A0A6N3HKK2_EUBLI</name>
<dbReference type="PANTHER" id="PTHR43394:SF1">
    <property type="entry name" value="ATP-BINDING CASSETTE SUB-FAMILY B MEMBER 10, MITOCHONDRIAL"/>
    <property type="match status" value="1"/>
</dbReference>
<evidence type="ECO:0000256" key="7">
    <source>
        <dbReference type="ARBA" id="ARBA00022989"/>
    </source>
</evidence>
<evidence type="ECO:0000256" key="9">
    <source>
        <dbReference type="SAM" id="Phobius"/>
    </source>
</evidence>